<name>A0ABV3HSF0_9ACTN</name>
<protein>
    <submittedName>
        <fullName evidence="4">VCBS repeat-containing protein</fullName>
    </submittedName>
</protein>
<feature type="signal peptide" evidence="3">
    <location>
        <begin position="1"/>
        <end position="37"/>
    </location>
</feature>
<organism evidence="4 5">
    <name type="scientific">Streptomyces kurssanovii</name>
    <dbReference type="NCBI Taxonomy" id="67312"/>
    <lineage>
        <taxon>Bacteria</taxon>
        <taxon>Bacillati</taxon>
        <taxon>Actinomycetota</taxon>
        <taxon>Actinomycetes</taxon>
        <taxon>Kitasatosporales</taxon>
        <taxon>Streptomycetaceae</taxon>
        <taxon>Streptomyces</taxon>
    </lineage>
</organism>
<gene>
    <name evidence="4" type="ORF">AB0K36_12165</name>
</gene>
<dbReference type="RefSeq" id="WP_364592065.1">
    <property type="nucleotide sequence ID" value="NZ_JBFAQK010000012.1"/>
</dbReference>
<proteinExistence type="predicted"/>
<evidence type="ECO:0000256" key="2">
    <source>
        <dbReference type="SAM" id="MobiDB-lite"/>
    </source>
</evidence>
<feature type="chain" id="PRO_5046200334" evidence="3">
    <location>
        <begin position="38"/>
        <end position="576"/>
    </location>
</feature>
<feature type="region of interest" description="Disordered" evidence="2">
    <location>
        <begin position="37"/>
        <end position="87"/>
    </location>
</feature>
<sequence>MESGRAATVRSRAARRLVTCTALAVSAGMLLAGTASAADGVPPQPKIELSKPDAGSGRLPTAEVPERKAATGEPRYGTQDVAKPRSDVSGDGLSDLIYRVPSGQLVFHPLTGGEPQDFFLDYEQEQDIIPVGDLDADGSAEILSLSPTGMLSLHQTYSGTSLGTTWSGNGWQVYNKVVAVGDLDGNGHADLVARTPDGQLYLYRGTGSLTAPFAARIEIGGGWQGYDQIVGLNDNNGDGLGDLVARTASGDLYFYGATGDMARPFKGRIRIGGGWQIYNQLVATDDRDGDGFADLLARTPGGSLYIYWGDGTGNFAQRDAVGTGWEWASLFAGAGSNPNYGKSEIMGIDTRDSLYYYWGRNNGTLAARQLIGGTGDFAGVKKLTLASNLTPGNIPSLMFTYAGTLYSDGAAVGGGWDAYNMLVGPGDLSGDGKGDLLARDGSGNLYLYRGYGTGDRFAAKQKIGSGWGAFNELVGAGDYTGDGRADLLARTPAGTLYLYKGTGSASSPFRSKVKLGTGWQQFNKLAAPGDIDGDGKADLLAANSRGELFRYSGTGVGTFKPKVKLGTGWNTYRDII</sequence>
<dbReference type="Gene3D" id="2.115.10.10">
    <property type="entry name" value="Tachylectin 2"/>
    <property type="match status" value="2"/>
</dbReference>
<keyword evidence="5" id="KW-1185">Reference proteome</keyword>
<dbReference type="InterPro" id="IPR028994">
    <property type="entry name" value="Integrin_alpha_N"/>
</dbReference>
<evidence type="ECO:0000313" key="4">
    <source>
        <dbReference type="EMBL" id="MEV4681518.1"/>
    </source>
</evidence>
<evidence type="ECO:0000256" key="1">
    <source>
        <dbReference type="ARBA" id="ARBA00022729"/>
    </source>
</evidence>
<keyword evidence="1 3" id="KW-0732">Signal</keyword>
<dbReference type="PANTHER" id="PTHR44103:SF1">
    <property type="entry name" value="PROPROTEIN CONVERTASE P"/>
    <property type="match status" value="1"/>
</dbReference>
<dbReference type="PANTHER" id="PTHR44103">
    <property type="entry name" value="PROPROTEIN CONVERTASE P"/>
    <property type="match status" value="1"/>
</dbReference>
<reference evidence="4 5" key="1">
    <citation type="submission" date="2024-06" db="EMBL/GenBank/DDBJ databases">
        <title>The Natural Products Discovery Center: Release of the First 8490 Sequenced Strains for Exploring Actinobacteria Biosynthetic Diversity.</title>
        <authorList>
            <person name="Kalkreuter E."/>
            <person name="Kautsar S.A."/>
            <person name="Yang D."/>
            <person name="Bader C.D."/>
            <person name="Teijaro C.N."/>
            <person name="Fluegel L."/>
            <person name="Davis C.M."/>
            <person name="Simpson J.R."/>
            <person name="Lauterbach L."/>
            <person name="Steele A.D."/>
            <person name="Gui C."/>
            <person name="Meng S."/>
            <person name="Li G."/>
            <person name="Viehrig K."/>
            <person name="Ye F."/>
            <person name="Su P."/>
            <person name="Kiefer A.F."/>
            <person name="Nichols A."/>
            <person name="Cepeda A.J."/>
            <person name="Yan W."/>
            <person name="Fan B."/>
            <person name="Jiang Y."/>
            <person name="Adhikari A."/>
            <person name="Zheng C.-J."/>
            <person name="Schuster L."/>
            <person name="Cowan T.M."/>
            <person name="Smanski M.J."/>
            <person name="Chevrette M.G."/>
            <person name="De Carvalho L.P.S."/>
            <person name="Shen B."/>
        </authorList>
    </citation>
    <scope>NUCLEOTIDE SEQUENCE [LARGE SCALE GENOMIC DNA]</scope>
    <source>
        <strain evidence="4 5">NPDC049344</strain>
    </source>
</reference>
<dbReference type="InterPro" id="IPR013517">
    <property type="entry name" value="FG-GAP"/>
</dbReference>
<dbReference type="EMBL" id="JBFAQK010000012">
    <property type="protein sequence ID" value="MEV4681518.1"/>
    <property type="molecule type" value="Genomic_DNA"/>
</dbReference>
<evidence type="ECO:0000313" key="5">
    <source>
        <dbReference type="Proteomes" id="UP001552521"/>
    </source>
</evidence>
<dbReference type="Pfam" id="PF13517">
    <property type="entry name" value="FG-GAP_3"/>
    <property type="match status" value="2"/>
</dbReference>
<evidence type="ECO:0000256" key="3">
    <source>
        <dbReference type="SAM" id="SignalP"/>
    </source>
</evidence>
<dbReference type="Proteomes" id="UP001552521">
    <property type="component" value="Unassembled WGS sequence"/>
</dbReference>
<accession>A0ABV3HSF0</accession>
<comment type="caution">
    <text evidence="4">The sequence shown here is derived from an EMBL/GenBank/DDBJ whole genome shotgun (WGS) entry which is preliminary data.</text>
</comment>
<dbReference type="SUPFAM" id="SSF69318">
    <property type="entry name" value="Integrin alpha N-terminal domain"/>
    <property type="match status" value="1"/>
</dbReference>